<dbReference type="Gene3D" id="2.60.40.1090">
    <property type="entry name" value="Fimbrial-type adhesion domain"/>
    <property type="match status" value="1"/>
</dbReference>
<dbReference type="PANTHER" id="PTHR33420">
    <property type="entry name" value="FIMBRIAL SUBUNIT ELFA-RELATED"/>
    <property type="match status" value="1"/>
</dbReference>
<dbReference type="OrthoDB" id="6829132at2"/>
<dbReference type="GO" id="GO:0009289">
    <property type="term" value="C:pilus"/>
    <property type="evidence" value="ECO:0007669"/>
    <property type="project" value="UniProtKB-SubCell"/>
</dbReference>
<evidence type="ECO:0000259" key="4">
    <source>
        <dbReference type="Pfam" id="PF00419"/>
    </source>
</evidence>
<dbReference type="RefSeq" id="WP_155582048.1">
    <property type="nucleotide sequence ID" value="NZ_JBHSTH010000021.1"/>
</dbReference>
<dbReference type="SUPFAM" id="SSF49401">
    <property type="entry name" value="Bacterial adhesins"/>
    <property type="match status" value="1"/>
</dbReference>
<name>A0A6I3VZ47_9PSED</name>
<dbReference type="Proteomes" id="UP000438196">
    <property type="component" value="Unassembled WGS sequence"/>
</dbReference>
<organism evidence="5 6">
    <name type="scientific">Pseudomonas spelaei</name>
    <dbReference type="NCBI Taxonomy" id="1055469"/>
    <lineage>
        <taxon>Bacteria</taxon>
        <taxon>Pseudomonadati</taxon>
        <taxon>Pseudomonadota</taxon>
        <taxon>Gammaproteobacteria</taxon>
        <taxon>Pseudomonadales</taxon>
        <taxon>Pseudomonadaceae</taxon>
        <taxon>Pseudomonas</taxon>
    </lineage>
</organism>
<comment type="similarity">
    <text evidence="2">Belongs to the fimbrial protein family.</text>
</comment>
<dbReference type="Pfam" id="PF00419">
    <property type="entry name" value="Fimbrial"/>
    <property type="match status" value="1"/>
</dbReference>
<dbReference type="InterPro" id="IPR050263">
    <property type="entry name" value="Bact_Fimbrial_Adh_Pro"/>
</dbReference>
<dbReference type="PANTHER" id="PTHR33420:SF14">
    <property type="entry name" value="TYPE 1 FIMBRIN D-MANNOSE SPECIFIC ADHESIN"/>
    <property type="match status" value="1"/>
</dbReference>
<accession>A0A6I3VZ47</accession>
<evidence type="ECO:0000256" key="1">
    <source>
        <dbReference type="ARBA" id="ARBA00004561"/>
    </source>
</evidence>
<evidence type="ECO:0000313" key="6">
    <source>
        <dbReference type="Proteomes" id="UP000438196"/>
    </source>
</evidence>
<proteinExistence type="inferred from homology"/>
<sequence>MINSHAINCGFSNGMGGTWVEVTPLTSSTPVGSILWQRAVGLNANYVYGPASGNTHHELVSAGYWTGGTPLPEGIAPTNVSGIGFKIAVSSSDGVLRPITQSPLPVAFEKESIQYDSSAGQNQRSSLATNYIQYLILTVPPSQLPGGKLIVERVDGSAQLMLYAVDLVQGEARLGGGITVPVTNIPNGICRTPYPLMGPAIINVGGGGPITLPNTCQVEAYKTLPVELGRFAINTFPEVGSTSTPTPFSIELSQCAVNARPAITFRDKYAKSTDSTILGIDPVQNAAKGFGIIVINGLTEQRIRYDFTSYEMQRVGDRARMPLRASYIRTGGVGELKAGKANGAVEFTFTFP</sequence>
<evidence type="ECO:0000313" key="5">
    <source>
        <dbReference type="EMBL" id="MUF03660.1"/>
    </source>
</evidence>
<evidence type="ECO:0000256" key="2">
    <source>
        <dbReference type="ARBA" id="ARBA00006671"/>
    </source>
</evidence>
<keyword evidence="3" id="KW-0281">Fimbrium</keyword>
<keyword evidence="6" id="KW-1185">Reference proteome</keyword>
<reference evidence="5 6" key="1">
    <citation type="submission" date="2019-11" db="EMBL/GenBank/DDBJ databases">
        <title>Pseudomonas karstica sp. nov. and Pseudomonas spelaei sp. nov. from karst caves.</title>
        <authorList>
            <person name="Zeman M."/>
        </authorList>
    </citation>
    <scope>NUCLEOTIDE SEQUENCE [LARGE SCALE GENOMIC DNA]</scope>
    <source>
        <strain evidence="5 6">CCM 7893</strain>
    </source>
</reference>
<dbReference type="InterPro" id="IPR000259">
    <property type="entry name" value="Adhesion_dom_fimbrial"/>
</dbReference>
<feature type="domain" description="Fimbrial-type adhesion" evidence="4">
    <location>
        <begin position="210"/>
        <end position="351"/>
    </location>
</feature>
<comment type="subcellular location">
    <subcellularLocation>
        <location evidence="1">Fimbrium</location>
    </subcellularLocation>
</comment>
<gene>
    <name evidence="5" type="ORF">GNF76_04905</name>
</gene>
<protein>
    <submittedName>
        <fullName evidence="5">Fimbrial protein</fullName>
    </submittedName>
</protein>
<comment type="caution">
    <text evidence="5">The sequence shown here is derived from an EMBL/GenBank/DDBJ whole genome shotgun (WGS) entry which is preliminary data.</text>
</comment>
<dbReference type="InterPro" id="IPR036937">
    <property type="entry name" value="Adhesion_dom_fimbrial_sf"/>
</dbReference>
<dbReference type="EMBL" id="WNNK01000003">
    <property type="protein sequence ID" value="MUF03660.1"/>
    <property type="molecule type" value="Genomic_DNA"/>
</dbReference>
<evidence type="ECO:0000256" key="3">
    <source>
        <dbReference type="ARBA" id="ARBA00023263"/>
    </source>
</evidence>
<dbReference type="InterPro" id="IPR008966">
    <property type="entry name" value="Adhesion_dom_sf"/>
</dbReference>
<dbReference type="AlphaFoldDB" id="A0A6I3VZ47"/>
<dbReference type="Gene3D" id="2.60.40.3310">
    <property type="match status" value="1"/>
</dbReference>
<dbReference type="GO" id="GO:0043709">
    <property type="term" value="P:cell adhesion involved in single-species biofilm formation"/>
    <property type="evidence" value="ECO:0007669"/>
    <property type="project" value="TreeGrafter"/>
</dbReference>